<dbReference type="SUPFAM" id="SSF55781">
    <property type="entry name" value="GAF domain-like"/>
    <property type="match status" value="1"/>
</dbReference>
<name>A0ABU5DN30_9BURK</name>
<evidence type="ECO:0000313" key="8">
    <source>
        <dbReference type="EMBL" id="MDY0747724.1"/>
    </source>
</evidence>
<dbReference type="PROSITE" id="PS50109">
    <property type="entry name" value="HIS_KIN"/>
    <property type="match status" value="2"/>
</dbReference>
<dbReference type="Pfam" id="PF00072">
    <property type="entry name" value="Response_reg"/>
    <property type="match status" value="2"/>
</dbReference>
<dbReference type="Gene3D" id="3.30.565.10">
    <property type="entry name" value="Histidine kinase-like ATPase, C-terminal domain"/>
    <property type="match status" value="2"/>
</dbReference>
<dbReference type="SMART" id="SM00387">
    <property type="entry name" value="HATPase_c"/>
    <property type="match status" value="2"/>
</dbReference>
<dbReference type="SMART" id="SM00086">
    <property type="entry name" value="PAC"/>
    <property type="match status" value="1"/>
</dbReference>
<dbReference type="PROSITE" id="PS50113">
    <property type="entry name" value="PAC"/>
    <property type="match status" value="1"/>
</dbReference>
<gene>
    <name evidence="8" type="ORF">SNE35_24690</name>
</gene>
<dbReference type="PANTHER" id="PTHR43547:SF2">
    <property type="entry name" value="HYBRID SIGNAL TRANSDUCTION HISTIDINE KINASE C"/>
    <property type="match status" value="1"/>
</dbReference>
<dbReference type="InterPro" id="IPR003594">
    <property type="entry name" value="HATPase_dom"/>
</dbReference>
<dbReference type="Gene3D" id="3.40.50.2300">
    <property type="match status" value="2"/>
</dbReference>
<feature type="modified residue" description="4-aspartylphosphate" evidence="4">
    <location>
        <position position="642"/>
    </location>
</feature>
<dbReference type="InterPro" id="IPR000014">
    <property type="entry name" value="PAS"/>
</dbReference>
<sequence length="1215" mass="133206">MIVRVVLANRFPMLLWWGPDYIQIYNDAYAPILGAKHPRQALGRPFRECWHEVFDVLGPLVDVPFNGGPATWMDDIELIVRRHGFAEESHFTIAYSSVPDDEAPKGIGGVLGTVMEITQKVIGERRLQILSELGARVVESRSAENACRQAINVLAEHPKDVPFALVYLFDESGDSINLAGASGWSAATGAAHLEAPQDELARRIAECARAGALQLHDLGEDLLLDVPVGPWPEPPHQLALVPLRSATSTRPAGVLVAGISACIRPDAQYTRFLDLVAGKIASSVANARAYEEERRRAEALAQIDRAKTIFFSNVSHEFRTPLTLMLGPLEDALGNDTLPAPLRAQLDLANRNAQRLLKLVNSLLNFARIEAGRMTASFTPVDLASLTRDVASSFRSAMERAGLAFNVDVQALDEPVHVDRAMWEQVVLNLLSNAFKFTFDGSVTVRLRRDGGFALLEVSDTGGGIPGHELPRLFERFHRIEGMRSRSHEGSGIGLALVQELVRLHGGSIEVDSAPGSGSTFRVRVALGTAHIPPAQRTAEPSSSMAVSSDARAYVDDVLRWLPGEEAGPGAQADAGGELLRDADSRFQASFGARILLADDNADMRAYLRNLLAVHYEVLAVGDGEEALARARAEPPDLILADVMMPRLDGLALLARLRSDPVLHEVPVMLLSARAGEESRIEALAAGADDYVYKPFHARELLTRIGSLLELIRQRRQGEARFRAYMQATHDAVYRMSSDWREMRQLHGRNFIADEEGPSHAWMQKYIHPDDRAAVQAAIAKAIASNSPFELEHRVIRVDGSLGWTLSRAIPLHDERGQIVEWFGAAADVTERRQAQEDLLRHGQALEAADRQKDEFLAMLAHELRNPLAPMRSATELLLRTSLESSRSRWAVDIIGRQVTHLTRLVDDLLDISRITQGRIQLRLAPQRIDQLINHSLDSVAPLMREKRHSVVLRPSADPLSVMGDPERLVQCFSNVLVNAAKYTPSGGEICVRSGIDGDQAVITISDDGVGISADVLPRVFDLFSQGERTLDRSQGGLGIGLAVVKRLVEMHGGTVSARSEGVGKGATFEIRLARISDSGEAVRSEPATAKVARRILVVDDNRDGADALAELLQAEGHEVSTAYSSIDALQLQREFKPDTALLDVGLPEIDGYELARRMRAQQMADPLRLIAISGYGRERDQEEARRAGFSSHLLKPVDIETLERLLASPIDLSS</sequence>
<dbReference type="Pfam" id="PF02518">
    <property type="entry name" value="HATPase_c"/>
    <property type="match status" value="2"/>
</dbReference>
<dbReference type="InterPro" id="IPR035965">
    <property type="entry name" value="PAS-like_dom_sf"/>
</dbReference>
<dbReference type="InterPro" id="IPR029016">
    <property type="entry name" value="GAF-like_dom_sf"/>
</dbReference>
<feature type="modified residue" description="4-aspartylphosphate" evidence="4">
    <location>
        <position position="1144"/>
    </location>
</feature>
<feature type="domain" description="PAC" evidence="7">
    <location>
        <begin position="789"/>
        <end position="841"/>
    </location>
</feature>
<dbReference type="InterPro" id="IPR011006">
    <property type="entry name" value="CheY-like_superfamily"/>
</dbReference>
<dbReference type="CDD" id="cd16922">
    <property type="entry name" value="HATPase_EvgS-ArcB-TorS-like"/>
    <property type="match status" value="1"/>
</dbReference>
<dbReference type="CDD" id="cd00130">
    <property type="entry name" value="PAS"/>
    <property type="match status" value="1"/>
</dbReference>
<dbReference type="PROSITE" id="PS50110">
    <property type="entry name" value="RESPONSE_REGULATORY"/>
    <property type="match status" value="2"/>
</dbReference>
<proteinExistence type="predicted"/>
<evidence type="ECO:0000259" key="6">
    <source>
        <dbReference type="PROSITE" id="PS50110"/>
    </source>
</evidence>
<dbReference type="SUPFAM" id="SSF52172">
    <property type="entry name" value="CheY-like"/>
    <property type="match status" value="2"/>
</dbReference>
<dbReference type="InterPro" id="IPR036097">
    <property type="entry name" value="HisK_dim/P_sf"/>
</dbReference>
<dbReference type="SUPFAM" id="SSF47384">
    <property type="entry name" value="Homodimeric domain of signal transducing histidine kinase"/>
    <property type="match status" value="2"/>
</dbReference>
<keyword evidence="3 4" id="KW-0597">Phosphoprotein</keyword>
<dbReference type="GO" id="GO:0005524">
    <property type="term" value="F:ATP binding"/>
    <property type="evidence" value="ECO:0007669"/>
    <property type="project" value="UniProtKB-KW"/>
</dbReference>
<dbReference type="Gene3D" id="3.30.450.40">
    <property type="match status" value="1"/>
</dbReference>
<dbReference type="Gene3D" id="3.30.450.20">
    <property type="entry name" value="PAS domain"/>
    <property type="match status" value="2"/>
</dbReference>
<evidence type="ECO:0000256" key="2">
    <source>
        <dbReference type="ARBA" id="ARBA00012438"/>
    </source>
</evidence>
<dbReference type="SUPFAM" id="SSF55785">
    <property type="entry name" value="PYP-like sensor domain (PAS domain)"/>
    <property type="match status" value="1"/>
</dbReference>
<dbReference type="Proteomes" id="UP001285263">
    <property type="component" value="Unassembled WGS sequence"/>
</dbReference>
<feature type="domain" description="Response regulatory" evidence="6">
    <location>
        <begin position="1095"/>
        <end position="1211"/>
    </location>
</feature>
<reference evidence="8 9" key="1">
    <citation type="submission" date="2023-11" db="EMBL/GenBank/DDBJ databases">
        <title>Paucibacter sp. nov., isolated from fresh soil in Korea.</title>
        <authorList>
            <person name="Le N.T.T."/>
        </authorList>
    </citation>
    <scope>NUCLEOTIDE SEQUENCE [LARGE SCALE GENOMIC DNA]</scope>
    <source>
        <strain evidence="8 9">R3-3</strain>
    </source>
</reference>
<keyword evidence="8" id="KW-0067">ATP-binding</keyword>
<dbReference type="Gene3D" id="1.10.287.130">
    <property type="match status" value="2"/>
</dbReference>
<dbReference type="NCBIfam" id="TIGR00229">
    <property type="entry name" value="sensory_box"/>
    <property type="match status" value="1"/>
</dbReference>
<feature type="domain" description="Histidine kinase" evidence="5">
    <location>
        <begin position="859"/>
        <end position="1077"/>
    </location>
</feature>
<dbReference type="EMBL" id="JAXCLA010000008">
    <property type="protein sequence ID" value="MDY0747724.1"/>
    <property type="molecule type" value="Genomic_DNA"/>
</dbReference>
<dbReference type="PRINTS" id="PR00344">
    <property type="entry name" value="BCTRLSENSOR"/>
</dbReference>
<dbReference type="RefSeq" id="WP_320425679.1">
    <property type="nucleotide sequence ID" value="NZ_JAXCLA010000008.1"/>
</dbReference>
<evidence type="ECO:0000256" key="4">
    <source>
        <dbReference type="PROSITE-ProRule" id="PRU00169"/>
    </source>
</evidence>
<dbReference type="InterPro" id="IPR001789">
    <property type="entry name" value="Sig_transdc_resp-reg_receiver"/>
</dbReference>
<evidence type="ECO:0000259" key="7">
    <source>
        <dbReference type="PROSITE" id="PS50113"/>
    </source>
</evidence>
<dbReference type="InterPro" id="IPR036890">
    <property type="entry name" value="HATPase_C_sf"/>
</dbReference>
<evidence type="ECO:0000259" key="5">
    <source>
        <dbReference type="PROSITE" id="PS50109"/>
    </source>
</evidence>
<evidence type="ECO:0000313" key="9">
    <source>
        <dbReference type="Proteomes" id="UP001285263"/>
    </source>
</evidence>
<protein>
    <recommendedName>
        <fullName evidence="2">histidine kinase</fullName>
        <ecNumber evidence="2">2.7.13.3</ecNumber>
    </recommendedName>
</protein>
<dbReference type="CDD" id="cd00075">
    <property type="entry name" value="HATPase"/>
    <property type="match status" value="1"/>
</dbReference>
<accession>A0ABU5DN30</accession>
<dbReference type="InterPro" id="IPR001610">
    <property type="entry name" value="PAC"/>
</dbReference>
<organism evidence="8 9">
    <name type="scientific">Roseateles agri</name>
    <dbReference type="NCBI Taxonomy" id="3098619"/>
    <lineage>
        <taxon>Bacteria</taxon>
        <taxon>Pseudomonadati</taxon>
        <taxon>Pseudomonadota</taxon>
        <taxon>Betaproteobacteria</taxon>
        <taxon>Burkholderiales</taxon>
        <taxon>Sphaerotilaceae</taxon>
        <taxon>Roseateles</taxon>
    </lineage>
</organism>
<feature type="domain" description="Response regulatory" evidence="6">
    <location>
        <begin position="594"/>
        <end position="709"/>
    </location>
</feature>
<evidence type="ECO:0000256" key="1">
    <source>
        <dbReference type="ARBA" id="ARBA00000085"/>
    </source>
</evidence>
<dbReference type="InterPro" id="IPR003661">
    <property type="entry name" value="HisK_dim/P_dom"/>
</dbReference>
<comment type="catalytic activity">
    <reaction evidence="1">
        <text>ATP + protein L-histidine = ADP + protein N-phospho-L-histidine.</text>
        <dbReference type="EC" id="2.7.13.3"/>
    </reaction>
</comment>
<dbReference type="InterPro" id="IPR005467">
    <property type="entry name" value="His_kinase_dom"/>
</dbReference>
<comment type="caution">
    <text evidence="8">The sequence shown here is derived from an EMBL/GenBank/DDBJ whole genome shotgun (WGS) entry which is preliminary data.</text>
</comment>
<dbReference type="InterPro" id="IPR004358">
    <property type="entry name" value="Sig_transdc_His_kin-like_C"/>
</dbReference>
<dbReference type="InterPro" id="IPR000700">
    <property type="entry name" value="PAS-assoc_C"/>
</dbReference>
<dbReference type="CDD" id="cd17580">
    <property type="entry name" value="REC_2_DhkD-like"/>
    <property type="match status" value="1"/>
</dbReference>
<evidence type="ECO:0000256" key="3">
    <source>
        <dbReference type="ARBA" id="ARBA00022553"/>
    </source>
</evidence>
<dbReference type="InterPro" id="IPR013655">
    <property type="entry name" value="PAS_fold_3"/>
</dbReference>
<dbReference type="CDD" id="cd17574">
    <property type="entry name" value="REC_OmpR"/>
    <property type="match status" value="1"/>
</dbReference>
<feature type="domain" description="Histidine kinase" evidence="5">
    <location>
        <begin position="313"/>
        <end position="529"/>
    </location>
</feature>
<dbReference type="SUPFAM" id="SSF55874">
    <property type="entry name" value="ATPase domain of HSP90 chaperone/DNA topoisomerase II/histidine kinase"/>
    <property type="match status" value="2"/>
</dbReference>
<keyword evidence="8" id="KW-0547">Nucleotide-binding</keyword>
<dbReference type="Pfam" id="PF08447">
    <property type="entry name" value="PAS_3"/>
    <property type="match status" value="1"/>
</dbReference>
<dbReference type="SMART" id="SM00388">
    <property type="entry name" value="HisKA"/>
    <property type="match status" value="2"/>
</dbReference>
<dbReference type="EC" id="2.7.13.3" evidence="2"/>
<dbReference type="PANTHER" id="PTHR43547">
    <property type="entry name" value="TWO-COMPONENT HISTIDINE KINASE"/>
    <property type="match status" value="1"/>
</dbReference>
<dbReference type="SMART" id="SM00448">
    <property type="entry name" value="REC"/>
    <property type="match status" value="2"/>
</dbReference>
<dbReference type="CDD" id="cd00082">
    <property type="entry name" value="HisKA"/>
    <property type="match status" value="2"/>
</dbReference>
<dbReference type="Pfam" id="PF00512">
    <property type="entry name" value="HisKA"/>
    <property type="match status" value="2"/>
</dbReference>
<keyword evidence="9" id="KW-1185">Reference proteome</keyword>